<evidence type="ECO:0000313" key="3">
    <source>
        <dbReference type="EMBL" id="RKG91658.1"/>
    </source>
</evidence>
<dbReference type="Proteomes" id="UP000268094">
    <property type="component" value="Unassembled WGS sequence"/>
</dbReference>
<feature type="domain" description="LTD" evidence="2">
    <location>
        <begin position="45"/>
        <end position="202"/>
    </location>
</feature>
<dbReference type="EMBL" id="RAVZ01000042">
    <property type="protein sequence ID" value="RKG91658.1"/>
    <property type="molecule type" value="Genomic_DNA"/>
</dbReference>
<keyword evidence="4" id="KW-1185">Reference proteome</keyword>
<sequence>MKASLSIPTAGTYRYGFRYRFTDAGAPWVYCDQNGTTVPPLGTYGSVTVKPPLTNHVVISEFSGGNGSGTGATDEFVELYNPTNADVDLSGWQVSYKSATGASYSVIATLAAGKVLRAHGYFLLTGANFSGGIASDATYAADTSASTTAGGHIRLQRLSGTVFVDVDKLGYGTGNQPEGSAAPSHPAVGGSLERKAVSSSTSATMAVGGADASRGNGQDTDNNSVDFVVRAARQPQNSASPLEFY</sequence>
<protein>
    <submittedName>
        <fullName evidence="3">Lamin tail domain-containing protein</fullName>
    </submittedName>
</protein>
<feature type="compositionally biased region" description="Low complexity" evidence="1">
    <location>
        <begin position="199"/>
        <end position="210"/>
    </location>
</feature>
<gene>
    <name evidence="3" type="ORF">D7V88_09000</name>
</gene>
<accession>A0A3A8J9E4</accession>
<dbReference type="SUPFAM" id="SSF74853">
    <property type="entry name" value="Lamin A/C globular tail domain"/>
    <property type="match status" value="1"/>
</dbReference>
<dbReference type="Pfam" id="PF00932">
    <property type="entry name" value="LTD"/>
    <property type="match status" value="1"/>
</dbReference>
<feature type="compositionally biased region" description="Polar residues" evidence="1">
    <location>
        <begin position="215"/>
        <end position="225"/>
    </location>
</feature>
<evidence type="ECO:0000259" key="2">
    <source>
        <dbReference type="PROSITE" id="PS51841"/>
    </source>
</evidence>
<reference evidence="4" key="1">
    <citation type="submission" date="2018-09" db="EMBL/GenBank/DDBJ databases">
        <authorList>
            <person name="Livingstone P.G."/>
            <person name="Whitworth D.E."/>
        </authorList>
    </citation>
    <scope>NUCLEOTIDE SEQUENCE [LARGE SCALE GENOMIC DNA]</scope>
    <source>
        <strain evidence="4">CA054A</strain>
    </source>
</reference>
<dbReference type="InterPro" id="IPR001322">
    <property type="entry name" value="Lamin_tail_dom"/>
</dbReference>
<comment type="caution">
    <text evidence="3">The sequence shown here is derived from an EMBL/GenBank/DDBJ whole genome shotgun (WGS) entry which is preliminary data.</text>
</comment>
<evidence type="ECO:0000313" key="4">
    <source>
        <dbReference type="Proteomes" id="UP000268094"/>
    </source>
</evidence>
<feature type="region of interest" description="Disordered" evidence="1">
    <location>
        <begin position="199"/>
        <end position="226"/>
    </location>
</feature>
<dbReference type="PROSITE" id="PS51841">
    <property type="entry name" value="LTD"/>
    <property type="match status" value="1"/>
</dbReference>
<evidence type="ECO:0000256" key="1">
    <source>
        <dbReference type="SAM" id="MobiDB-lite"/>
    </source>
</evidence>
<proteinExistence type="predicted"/>
<name>A0A3A8J9E4_9BACT</name>
<dbReference type="InterPro" id="IPR036415">
    <property type="entry name" value="Lamin_tail_dom_sf"/>
</dbReference>
<dbReference type="Gene3D" id="2.60.40.1260">
    <property type="entry name" value="Lamin Tail domain"/>
    <property type="match status" value="1"/>
</dbReference>
<organism evidence="3 4">
    <name type="scientific">Corallococcus terminator</name>
    <dbReference type="NCBI Taxonomy" id="2316733"/>
    <lineage>
        <taxon>Bacteria</taxon>
        <taxon>Pseudomonadati</taxon>
        <taxon>Myxococcota</taxon>
        <taxon>Myxococcia</taxon>
        <taxon>Myxococcales</taxon>
        <taxon>Cystobacterineae</taxon>
        <taxon>Myxococcaceae</taxon>
        <taxon>Corallococcus</taxon>
    </lineage>
</organism>
<dbReference type="AlphaFoldDB" id="A0A3A8J9E4"/>